<evidence type="ECO:0000259" key="8">
    <source>
        <dbReference type="Pfam" id="PF00408"/>
    </source>
</evidence>
<dbReference type="InterPro" id="IPR005846">
    <property type="entry name" value="A-D-PHexomutase_a/b/a-III"/>
</dbReference>
<dbReference type="PRINTS" id="PR00509">
    <property type="entry name" value="PGMPMM"/>
</dbReference>
<comment type="cofactor">
    <cofactor evidence="1">
        <name>Mg(2+)</name>
        <dbReference type="ChEBI" id="CHEBI:18420"/>
    </cofactor>
</comment>
<keyword evidence="13" id="KW-1185">Reference proteome</keyword>
<evidence type="ECO:0000256" key="2">
    <source>
        <dbReference type="ARBA" id="ARBA00010231"/>
    </source>
</evidence>
<dbReference type="GO" id="GO:0005975">
    <property type="term" value="P:carbohydrate metabolic process"/>
    <property type="evidence" value="ECO:0007669"/>
    <property type="project" value="InterPro"/>
</dbReference>
<keyword evidence="4 7" id="KW-0479">Metal-binding</keyword>
<accession>A0A128A5J8</accession>
<keyword evidence="6" id="KW-0413">Isomerase</keyword>
<evidence type="ECO:0000256" key="6">
    <source>
        <dbReference type="ARBA" id="ARBA00023235"/>
    </source>
</evidence>
<evidence type="ECO:0000256" key="1">
    <source>
        <dbReference type="ARBA" id="ARBA00001946"/>
    </source>
</evidence>
<dbReference type="Pfam" id="PF02880">
    <property type="entry name" value="PGM_PMM_III"/>
    <property type="match status" value="1"/>
</dbReference>
<dbReference type="EMBL" id="LN890280">
    <property type="protein sequence ID" value="CUR52636.1"/>
    <property type="molecule type" value="Genomic_DNA"/>
</dbReference>
<protein>
    <submittedName>
        <fullName evidence="12">Phosphoglucomutase/phosphomannomutase, alpha/beta/alpha domain II</fullName>
    </submittedName>
</protein>
<dbReference type="SUPFAM" id="SSF53738">
    <property type="entry name" value="Phosphoglucomutase, first 3 domains"/>
    <property type="match status" value="3"/>
</dbReference>
<dbReference type="Pfam" id="PF02879">
    <property type="entry name" value="PGM_PMM_II"/>
    <property type="match status" value="1"/>
</dbReference>
<feature type="domain" description="Alpha-D-phosphohexomutase alpha/beta/alpha" evidence="9">
    <location>
        <begin position="3"/>
        <end position="131"/>
    </location>
</feature>
<dbReference type="InterPro" id="IPR005844">
    <property type="entry name" value="A-D-PHexomutase_a/b/a-I"/>
</dbReference>
<dbReference type="PANTHER" id="PTHR43771:SF1">
    <property type="entry name" value="PHOSPHOMANNOMUTASE"/>
    <property type="match status" value="1"/>
</dbReference>
<keyword evidence="5 7" id="KW-0460">Magnesium</keyword>
<dbReference type="InterPro" id="IPR016066">
    <property type="entry name" value="A-D-PHexomutase_CS"/>
</dbReference>
<evidence type="ECO:0000313" key="13">
    <source>
        <dbReference type="Proteomes" id="UP000196239"/>
    </source>
</evidence>
<dbReference type="SUPFAM" id="SSF55957">
    <property type="entry name" value="Phosphoglucomutase, C-terminal domain"/>
    <property type="match status" value="1"/>
</dbReference>
<dbReference type="Pfam" id="PF02878">
    <property type="entry name" value="PGM_PMM_I"/>
    <property type="match status" value="1"/>
</dbReference>
<sequence length="448" mass="49061">MAKIFGTNGVRGVFGEDLTLDFISKITLSIASFFKKGPILVGYDGRESSVLISKIVTASLSSAGLDSVVCGIVPTPCLQFATRQLGYNGGIMITASHNPPQYNGMKVIARDGIEISREDELKVEEFYFTKKWQISDKFGLITKESKAVSTYISGIKNRVNVRKIKSRNLRVVLDLGNGAQAVTAPILCKDLGCETILINEKIDGTFPGRGSEPTPQNLDKLSDMVVKSKSDFGIAFDGDGDRSIFCDESGKILTGDRSALLLSKYILKKYPKSKIVTSVNSTSVIEKIAENSESKVLRTRVGSVEVSRKMIKENAIIGFEENGGFMYGKHNQVRDGSMTMVILLDLLAASKNSLSEEMNSLPPSFTTKGKIECSTNDFKKIVKILKAESCEKDLTDGIKLSLDDSSWVMVRLSGTEPIARIYAESSSQSKLDDIFAKYLQKVKTALDR</sequence>
<evidence type="ECO:0000259" key="11">
    <source>
        <dbReference type="Pfam" id="PF02880"/>
    </source>
</evidence>
<dbReference type="Gene3D" id="3.40.120.10">
    <property type="entry name" value="Alpha-D-Glucose-1,6-Bisphosphate, subunit A, domain 3"/>
    <property type="match status" value="3"/>
</dbReference>
<dbReference type="NCBIfam" id="TIGR03990">
    <property type="entry name" value="Arch_GlmM"/>
    <property type="match status" value="1"/>
</dbReference>
<name>A0A128A5J8_9ARCH</name>
<evidence type="ECO:0000256" key="5">
    <source>
        <dbReference type="ARBA" id="ARBA00022842"/>
    </source>
</evidence>
<comment type="similarity">
    <text evidence="2 7">Belongs to the phosphohexose mutase family.</text>
</comment>
<dbReference type="PANTHER" id="PTHR43771">
    <property type="entry name" value="PHOSPHOMANNOMUTASE"/>
    <property type="match status" value="1"/>
</dbReference>
<dbReference type="InterPro" id="IPR005843">
    <property type="entry name" value="A-D-PHexomutase_C"/>
</dbReference>
<dbReference type="KEGG" id="ndv:NDEV_1874"/>
<feature type="domain" description="Alpha-D-phosphohexomutase alpha/beta/alpha" evidence="11">
    <location>
        <begin position="255"/>
        <end position="363"/>
    </location>
</feature>
<dbReference type="GO" id="GO:0000287">
    <property type="term" value="F:magnesium ion binding"/>
    <property type="evidence" value="ECO:0007669"/>
    <property type="project" value="InterPro"/>
</dbReference>
<proteinExistence type="inferred from homology"/>
<evidence type="ECO:0000256" key="3">
    <source>
        <dbReference type="ARBA" id="ARBA00022553"/>
    </source>
</evidence>
<dbReference type="AlphaFoldDB" id="A0A128A5J8"/>
<feature type="domain" description="Alpha-D-phosphohexomutase alpha/beta/alpha" evidence="10">
    <location>
        <begin position="150"/>
        <end position="250"/>
    </location>
</feature>
<dbReference type="GO" id="GO:0008966">
    <property type="term" value="F:phosphoglucosamine mutase activity"/>
    <property type="evidence" value="ECO:0007669"/>
    <property type="project" value="InterPro"/>
</dbReference>
<dbReference type="InterPro" id="IPR005845">
    <property type="entry name" value="A-D-PHexomutase_a/b/a-II"/>
</dbReference>
<evidence type="ECO:0000256" key="4">
    <source>
        <dbReference type="ARBA" id="ARBA00022723"/>
    </source>
</evidence>
<dbReference type="InterPro" id="IPR016055">
    <property type="entry name" value="A-D-PHexomutase_a/b/a-I/II/III"/>
</dbReference>
<evidence type="ECO:0000256" key="7">
    <source>
        <dbReference type="RuleBase" id="RU004326"/>
    </source>
</evidence>
<gene>
    <name evidence="12" type="ORF">NDEV_1874</name>
</gene>
<reference evidence="13" key="1">
    <citation type="submission" date="2015-10" db="EMBL/GenBank/DDBJ databases">
        <authorList>
            <person name="Lehtovirta-Morley L.E."/>
            <person name="Vieille C."/>
        </authorList>
    </citation>
    <scope>NUCLEOTIDE SEQUENCE [LARGE SCALE GENOMIC DNA]</scope>
</reference>
<dbReference type="Pfam" id="PF00408">
    <property type="entry name" value="PGM_PMM_IV"/>
    <property type="match status" value="1"/>
</dbReference>
<organism evidence="12 13">
    <name type="scientific">Nitrosotalea devaniterrae</name>
    <dbReference type="NCBI Taxonomy" id="1078905"/>
    <lineage>
        <taxon>Archaea</taxon>
        <taxon>Nitrososphaerota</taxon>
        <taxon>Nitrososphaeria</taxon>
        <taxon>Nitrosotaleales</taxon>
        <taxon>Nitrosotaleaceae</taxon>
        <taxon>Nitrosotalea</taxon>
    </lineage>
</organism>
<dbReference type="PROSITE" id="PS00710">
    <property type="entry name" value="PGM_PMM"/>
    <property type="match status" value="1"/>
</dbReference>
<dbReference type="FunFam" id="3.40.120.10:FF:000001">
    <property type="entry name" value="Phosphoglucosamine mutase"/>
    <property type="match status" value="1"/>
</dbReference>
<evidence type="ECO:0000259" key="10">
    <source>
        <dbReference type="Pfam" id="PF02879"/>
    </source>
</evidence>
<dbReference type="InterPro" id="IPR024086">
    <property type="entry name" value="GlmM_arc-type"/>
</dbReference>
<keyword evidence="3" id="KW-0597">Phosphoprotein</keyword>
<evidence type="ECO:0000313" key="12">
    <source>
        <dbReference type="EMBL" id="CUR52636.1"/>
    </source>
</evidence>
<dbReference type="Gene3D" id="3.30.310.50">
    <property type="entry name" value="Alpha-D-phosphohexomutase, C-terminal domain"/>
    <property type="match status" value="1"/>
</dbReference>
<dbReference type="InterPro" id="IPR036900">
    <property type="entry name" value="A-D-PHexomutase_C_sf"/>
</dbReference>
<dbReference type="CDD" id="cd03087">
    <property type="entry name" value="PGM_like1"/>
    <property type="match status" value="1"/>
</dbReference>
<feature type="domain" description="Alpha-D-phosphohexomutase C-terminal" evidence="8">
    <location>
        <begin position="387"/>
        <end position="437"/>
    </location>
</feature>
<evidence type="ECO:0000259" key="9">
    <source>
        <dbReference type="Pfam" id="PF02878"/>
    </source>
</evidence>
<dbReference type="Proteomes" id="UP000196239">
    <property type="component" value="Chromosome 1"/>
</dbReference>
<dbReference type="InterPro" id="IPR005841">
    <property type="entry name" value="Alpha-D-phosphohexomutase_SF"/>
</dbReference>